<sequence length="569" mass="61335">MRSKLRKESENSSSNKKSSSSGGNNKQQAEIRAHPYANARQQAKGSSRQGQDDRELITLETDDARVGSSRSKSDDIMNDASPAGPSLSNASGGGGGATTTSSASASAATRRSRATDDTGTEAADFNPLCDCCYSGDAVHAGATGAMSESILALTNLTASKGISITPVVSAGQSNRFSEGNHTQAQADIHSITNASERNREHEQLNCLKSKERDLKIELEGVQKQIVKLDEMLRLRKVRMTIANSNQTRPITSAPTSGQLQNCYPLAFEQEPVQRNVHEPQNSSQTASRLAQAPVPNHMQTQNPTTGAPASGQLQNVCQPAFEQEPVQKNAHEPQNLSQTTSAPAQAPVLNQMHMRQPNSALASGQIQNVCQPALDQETVQRDQFQNSLQTTVTPTLVLLPNHWQSRSTNTGVPTSGQQRNFCHQTPGQISTPVQNQYQTHSTTSTSRLAQQTVTGQNISQARPIRIISSTPYPQVAGQNALRSLPAAVPNWKPILMYVPGTARLSELCQYLEGLPQAPATAPTWQPAEASVDMHPSVQMFASAQTNPSAHSQTNLYYDQSESMIIQPPF</sequence>
<keyword evidence="4" id="KW-1185">Reference proteome</keyword>
<gene>
    <name evidence="3" type="ORF">TSAR_002736</name>
</gene>
<feature type="compositionally biased region" description="Low complexity" evidence="2">
    <location>
        <begin position="11"/>
        <end position="26"/>
    </location>
</feature>
<evidence type="ECO:0000256" key="2">
    <source>
        <dbReference type="SAM" id="MobiDB-lite"/>
    </source>
</evidence>
<feature type="region of interest" description="Disordered" evidence="2">
    <location>
        <begin position="427"/>
        <end position="451"/>
    </location>
</feature>
<feature type="compositionally biased region" description="Polar residues" evidence="2">
    <location>
        <begin position="39"/>
        <end position="49"/>
    </location>
</feature>
<feature type="region of interest" description="Disordered" evidence="2">
    <location>
        <begin position="1"/>
        <end position="120"/>
    </location>
</feature>
<accession>A0A232FJ28</accession>
<name>A0A232FJ28_9HYME</name>
<evidence type="ECO:0000313" key="3">
    <source>
        <dbReference type="EMBL" id="OXU30550.1"/>
    </source>
</evidence>
<feature type="compositionally biased region" description="Low complexity" evidence="2">
    <location>
        <begin position="98"/>
        <end position="109"/>
    </location>
</feature>
<dbReference type="Proteomes" id="UP000215335">
    <property type="component" value="Unassembled WGS sequence"/>
</dbReference>
<comment type="caution">
    <text evidence="3">The sequence shown here is derived from an EMBL/GenBank/DDBJ whole genome shotgun (WGS) entry which is preliminary data.</text>
</comment>
<feature type="compositionally biased region" description="Low complexity" evidence="2">
    <location>
        <begin position="80"/>
        <end position="90"/>
    </location>
</feature>
<protein>
    <submittedName>
        <fullName evidence="3">Uncharacterized protein</fullName>
    </submittedName>
</protein>
<keyword evidence="1" id="KW-0175">Coiled coil</keyword>
<dbReference type="EMBL" id="NNAY01000149">
    <property type="protein sequence ID" value="OXU30550.1"/>
    <property type="molecule type" value="Genomic_DNA"/>
</dbReference>
<evidence type="ECO:0000313" key="4">
    <source>
        <dbReference type="Proteomes" id="UP000215335"/>
    </source>
</evidence>
<reference evidence="3 4" key="1">
    <citation type="journal article" date="2017" name="Curr. Biol.">
        <title>The Evolution of Venom by Co-option of Single-Copy Genes.</title>
        <authorList>
            <person name="Martinson E.O."/>
            <person name="Mrinalini"/>
            <person name="Kelkar Y.D."/>
            <person name="Chang C.H."/>
            <person name="Werren J.H."/>
        </authorList>
    </citation>
    <scope>NUCLEOTIDE SEQUENCE [LARGE SCALE GENOMIC DNA]</scope>
    <source>
        <strain evidence="3 4">Alberta</strain>
        <tissue evidence="3">Whole body</tissue>
    </source>
</reference>
<feature type="compositionally biased region" description="Basic and acidic residues" evidence="2">
    <location>
        <begin position="1"/>
        <end position="10"/>
    </location>
</feature>
<evidence type="ECO:0000256" key="1">
    <source>
        <dbReference type="SAM" id="Coils"/>
    </source>
</evidence>
<feature type="coiled-coil region" evidence="1">
    <location>
        <begin position="204"/>
        <end position="231"/>
    </location>
</feature>
<feature type="compositionally biased region" description="Basic and acidic residues" evidence="2">
    <location>
        <begin position="50"/>
        <end position="75"/>
    </location>
</feature>
<proteinExistence type="predicted"/>
<organism evidence="3 4">
    <name type="scientific">Trichomalopsis sarcophagae</name>
    <dbReference type="NCBI Taxonomy" id="543379"/>
    <lineage>
        <taxon>Eukaryota</taxon>
        <taxon>Metazoa</taxon>
        <taxon>Ecdysozoa</taxon>
        <taxon>Arthropoda</taxon>
        <taxon>Hexapoda</taxon>
        <taxon>Insecta</taxon>
        <taxon>Pterygota</taxon>
        <taxon>Neoptera</taxon>
        <taxon>Endopterygota</taxon>
        <taxon>Hymenoptera</taxon>
        <taxon>Apocrita</taxon>
        <taxon>Proctotrupomorpha</taxon>
        <taxon>Chalcidoidea</taxon>
        <taxon>Pteromalidae</taxon>
        <taxon>Pteromalinae</taxon>
        <taxon>Trichomalopsis</taxon>
    </lineage>
</organism>
<dbReference type="AlphaFoldDB" id="A0A232FJ28"/>